<accession>A0ABS7C023</accession>
<dbReference type="PANTHER" id="PTHR47197">
    <property type="entry name" value="PROTEIN NIRF"/>
    <property type="match status" value="1"/>
</dbReference>
<proteinExistence type="predicted"/>
<dbReference type="InterPro" id="IPR051200">
    <property type="entry name" value="Host-pathogen_enzymatic-act"/>
</dbReference>
<dbReference type="EMBL" id="JAHZIK010000176">
    <property type="protein sequence ID" value="MBW7454257.1"/>
    <property type="molecule type" value="Genomic_DNA"/>
</dbReference>
<gene>
    <name evidence="1" type="ORF">K0U00_09470</name>
</gene>
<dbReference type="SUPFAM" id="SSF69322">
    <property type="entry name" value="Tricorn protease domain 2"/>
    <property type="match status" value="1"/>
</dbReference>
<feature type="non-terminal residue" evidence="1">
    <location>
        <position position="1"/>
    </location>
</feature>
<organism evidence="1 2">
    <name type="scientific">Paenibacillus sepulcri</name>
    <dbReference type="NCBI Taxonomy" id="359917"/>
    <lineage>
        <taxon>Bacteria</taxon>
        <taxon>Bacillati</taxon>
        <taxon>Bacillota</taxon>
        <taxon>Bacilli</taxon>
        <taxon>Bacillales</taxon>
        <taxon>Paenibacillaceae</taxon>
        <taxon>Paenibacillus</taxon>
    </lineage>
</organism>
<sequence>GAAGNPSAGAPGPAGPIGPMGYGPGVIPVMGYNRSMTPVVFPSGTPGSWVTLNTIHNLLVSTDQLVVKLDAAFQLAFSSPPGLPRVLNITYQILRNGDPVYSNAVIYDQTRTGSSINFKGPVSLTFVDEPSAGSYTYTLRARVESQIGGYNPTVSERDFNASVFQKSTSPNYVYVAHLSPDESTALISYVDPVTNTITGASVPVGVATGGVPANLLNLAISPDETQLYVANLVDSSLYAVHLLTREAVKIYSFEQSWYTNAMLVTPDNNYLYAADLHSGIVKVFDAANKQFLYDLHTSSGENVSLTVSPDSSTVFVAINNMAGTPSARGIVDAIPVGTQSVTHDIFASLASQYGSPAYMEQVIPFAVVGYQGAYQIQALNVQTQDHSPGDIFSAPVNDLFNNQRITHPLLQSPLSMTGLPNNSRYIIQSDVDKIIRMNGNTVIESIDSYTDQREIAVTPDRKRICVLIRSSINQQQSGLQVISVIPAGISTPPSAFIPLASSGGMTITADSKYAYSLTFYPNPSFVNVYSANLISKTAREPLAMPGQVHAVVASYTRHSVISVSSMGG</sequence>
<dbReference type="Gene3D" id="2.130.10.10">
    <property type="entry name" value="YVTN repeat-like/Quinoprotein amine dehydrogenase"/>
    <property type="match status" value="1"/>
</dbReference>
<keyword evidence="2" id="KW-1185">Reference proteome</keyword>
<comment type="caution">
    <text evidence="1">The sequence shown here is derived from an EMBL/GenBank/DDBJ whole genome shotgun (WGS) entry which is preliminary data.</text>
</comment>
<dbReference type="PANTHER" id="PTHR47197:SF3">
    <property type="entry name" value="DIHYDRO-HEME D1 DEHYDROGENASE"/>
    <property type="match status" value="1"/>
</dbReference>
<reference evidence="1 2" key="1">
    <citation type="submission" date="2021-07" db="EMBL/GenBank/DDBJ databases">
        <title>Paenibacillus radiodurans sp. nov., isolated from the southeastern edge of Tengger Desert.</title>
        <authorList>
            <person name="Zhang G."/>
        </authorList>
    </citation>
    <scope>NUCLEOTIDE SEQUENCE [LARGE SCALE GENOMIC DNA]</scope>
    <source>
        <strain evidence="1 2">CCM 7311</strain>
    </source>
</reference>
<dbReference type="InterPro" id="IPR015943">
    <property type="entry name" value="WD40/YVTN_repeat-like_dom_sf"/>
</dbReference>
<evidence type="ECO:0000313" key="1">
    <source>
        <dbReference type="EMBL" id="MBW7454257.1"/>
    </source>
</evidence>
<dbReference type="Proteomes" id="UP001519887">
    <property type="component" value="Unassembled WGS sequence"/>
</dbReference>
<name>A0ABS7C023_9BACL</name>
<evidence type="ECO:0000313" key="2">
    <source>
        <dbReference type="Proteomes" id="UP001519887"/>
    </source>
</evidence>
<protein>
    <submittedName>
        <fullName evidence="1">Uncharacterized protein</fullName>
    </submittedName>
</protein>